<dbReference type="GeneID" id="26523141"/>
<reference evidence="2 3" key="1">
    <citation type="submission" date="2015-10" db="EMBL/GenBank/DDBJ databases">
        <title>Complete genome sequence of Klebsiella pneumoniae bacteriophage vB_KpnM_KB57.</title>
        <authorList>
            <person name="Volozhantsev N.V."/>
            <person name="Popova A.V."/>
            <person name="Krasilnikova V.M."/>
            <person name="Bogun A.G."/>
        </authorList>
    </citation>
    <scope>NUCLEOTIDE SEQUENCE [LARGE SCALE GENOMIC DNA]</scope>
</reference>
<evidence type="ECO:0000313" key="2">
    <source>
        <dbReference type="EMBL" id="ALM02562.1"/>
    </source>
</evidence>
<dbReference type="KEGG" id="vg:26523141"/>
<accession>A0A0S1S3S8</accession>
<protein>
    <submittedName>
        <fullName evidence="2">Uncharacterized protein</fullName>
    </submittedName>
</protein>
<proteinExistence type="predicted"/>
<keyword evidence="1" id="KW-0472">Membrane</keyword>
<keyword evidence="1" id="KW-0812">Transmembrane</keyword>
<sequence length="51" mass="5930">MNFWIMRAIVRDHFNAERSGVYENLGCLPFILKVVAIVLIIAVLNHFGLWE</sequence>
<dbReference type="RefSeq" id="YP_009187788.1">
    <property type="nucleotide sequence ID" value="NC_028659.1"/>
</dbReference>
<dbReference type="Proteomes" id="UP000203990">
    <property type="component" value="Segment"/>
</dbReference>
<evidence type="ECO:0000313" key="3">
    <source>
        <dbReference type="Proteomes" id="UP000203990"/>
    </source>
</evidence>
<gene>
    <name evidence="2" type="ORF">KB57_175</name>
</gene>
<evidence type="ECO:0000256" key="1">
    <source>
        <dbReference type="SAM" id="Phobius"/>
    </source>
</evidence>
<name>A0A0S1S3S8_9CAUD</name>
<feature type="transmembrane region" description="Helical" evidence="1">
    <location>
        <begin position="21"/>
        <end position="44"/>
    </location>
</feature>
<dbReference type="EMBL" id="KT934943">
    <property type="protein sequence ID" value="ALM02562.1"/>
    <property type="molecule type" value="Genomic_DNA"/>
</dbReference>
<keyword evidence="3" id="KW-1185">Reference proteome</keyword>
<keyword evidence="1" id="KW-1133">Transmembrane helix</keyword>
<organism evidence="2 3">
    <name type="scientific">Klebsiella phage vB_KpnM_KB57</name>
    <dbReference type="NCBI Taxonomy" id="1719140"/>
    <lineage>
        <taxon>Viruses</taxon>
        <taxon>Duplodnaviria</taxon>
        <taxon>Heunggongvirae</taxon>
        <taxon>Uroviricota</taxon>
        <taxon>Caudoviricetes</taxon>
        <taxon>Vequintavirinae</taxon>
        <taxon>Mydovirus</taxon>
        <taxon>Mydovirus KB57</taxon>
    </lineage>
</organism>